<evidence type="ECO:0000313" key="5">
    <source>
        <dbReference type="EMBL" id="GHP13777.1"/>
    </source>
</evidence>
<dbReference type="InterPro" id="IPR050325">
    <property type="entry name" value="Prot/Nucl_acid_deglycase"/>
</dbReference>
<proteinExistence type="inferred from homology"/>
<feature type="domain" description="DJ-1/PfpI" evidence="4">
    <location>
        <begin position="30"/>
        <end position="224"/>
    </location>
</feature>
<dbReference type="Proteomes" id="UP000604765">
    <property type="component" value="Unassembled WGS sequence"/>
</dbReference>
<comment type="similarity">
    <text evidence="3">Belongs to the peptidase C56 family. HSP31-like subfamily.</text>
</comment>
<dbReference type="EMBL" id="BNJR01000012">
    <property type="protein sequence ID" value="GHP13777.1"/>
    <property type="molecule type" value="Genomic_DNA"/>
</dbReference>
<gene>
    <name evidence="5" type="ORF">YK48G_12020</name>
</gene>
<evidence type="ECO:0000256" key="3">
    <source>
        <dbReference type="ARBA" id="ARBA00038493"/>
    </source>
</evidence>
<evidence type="ECO:0000256" key="1">
    <source>
        <dbReference type="ARBA" id="ARBA00023016"/>
    </source>
</evidence>
<dbReference type="RefSeq" id="WP_203629811.1">
    <property type="nucleotide sequence ID" value="NZ_BNJR01000012.1"/>
</dbReference>
<dbReference type="Pfam" id="PF01965">
    <property type="entry name" value="DJ-1_PfpI"/>
    <property type="match status" value="1"/>
</dbReference>
<dbReference type="PANTHER" id="PTHR48094">
    <property type="entry name" value="PROTEIN/NUCLEIC ACID DEGLYCASE DJ-1-RELATED"/>
    <property type="match status" value="1"/>
</dbReference>
<sequence length="228" mass="25082">MTKALIVVTNNPKFEKLYKATGIWLQEVAHFNKVMQDNDIDVDYVSPQGGYVPIDPLSLAPDAMDPVDWEFYLDNDFRNQHLAKSLSPQEIQPTDYQVVYFAGGHGAMTDFPENKELASIALTIYNNDGIIAANCIGVSALLAIKLVDGHRFVNGRKLTSFTNDEEALNGLTNDVKFLPEDELKKAGAHFEKEEAFKSHVVVDGRLITGQNANSATAVGEAVIKGLLK</sequence>
<evidence type="ECO:0000313" key="6">
    <source>
        <dbReference type="Proteomes" id="UP000604765"/>
    </source>
</evidence>
<dbReference type="CDD" id="cd03141">
    <property type="entry name" value="GATase1_Hsp31_like"/>
    <property type="match status" value="1"/>
</dbReference>
<keyword evidence="2" id="KW-0456">Lyase</keyword>
<accession>A0ABQ3VXZ2</accession>
<comment type="caution">
    <text evidence="5">The sequence shown here is derived from an EMBL/GenBank/DDBJ whole genome shotgun (WGS) entry which is preliminary data.</text>
</comment>
<keyword evidence="1" id="KW-0346">Stress response</keyword>
<dbReference type="PANTHER" id="PTHR48094:SF11">
    <property type="entry name" value="GLUTATHIONE-INDEPENDENT GLYOXALASE HSP31-RELATED"/>
    <property type="match status" value="1"/>
</dbReference>
<organism evidence="5 6">
    <name type="scientific">Lentilactobacillus fungorum</name>
    <dbReference type="NCBI Taxonomy" id="2201250"/>
    <lineage>
        <taxon>Bacteria</taxon>
        <taxon>Bacillati</taxon>
        <taxon>Bacillota</taxon>
        <taxon>Bacilli</taxon>
        <taxon>Lactobacillales</taxon>
        <taxon>Lactobacillaceae</taxon>
        <taxon>Lentilactobacillus</taxon>
    </lineage>
</organism>
<evidence type="ECO:0000256" key="2">
    <source>
        <dbReference type="ARBA" id="ARBA00023239"/>
    </source>
</evidence>
<dbReference type="SUPFAM" id="SSF52317">
    <property type="entry name" value="Class I glutamine amidotransferase-like"/>
    <property type="match status" value="1"/>
</dbReference>
<dbReference type="Gene3D" id="3.40.50.880">
    <property type="match status" value="1"/>
</dbReference>
<reference evidence="5 6" key="1">
    <citation type="journal article" date="2021" name="Int. J. Syst. Evol. Microbiol.">
        <title>Lentilactobacillus fungorum sp. nov., isolated from spent mushroom substrates.</title>
        <authorList>
            <person name="Tohno M."/>
            <person name="Tanizawa Y."/>
            <person name="Kojima Y."/>
            <person name="Sakamoto M."/>
            <person name="Ohkuma M."/>
            <person name="Kobayashi H."/>
        </authorList>
    </citation>
    <scope>NUCLEOTIDE SEQUENCE [LARGE SCALE GENOMIC DNA]</scope>
    <source>
        <strain evidence="5 6">YK48G</strain>
    </source>
</reference>
<name>A0ABQ3VXZ2_9LACO</name>
<protein>
    <submittedName>
        <fullName evidence="5">Peptidase C56</fullName>
    </submittedName>
</protein>
<dbReference type="InterPro" id="IPR029062">
    <property type="entry name" value="Class_I_gatase-like"/>
</dbReference>
<keyword evidence="6" id="KW-1185">Reference proteome</keyword>
<dbReference type="InterPro" id="IPR002818">
    <property type="entry name" value="DJ-1/PfpI"/>
</dbReference>
<evidence type="ECO:0000259" key="4">
    <source>
        <dbReference type="Pfam" id="PF01965"/>
    </source>
</evidence>